<organism evidence="1 2">
    <name type="scientific">Pseudaquabacterium terrae</name>
    <dbReference type="NCBI Taxonomy" id="2732868"/>
    <lineage>
        <taxon>Bacteria</taxon>
        <taxon>Pseudomonadati</taxon>
        <taxon>Pseudomonadota</taxon>
        <taxon>Betaproteobacteria</taxon>
        <taxon>Burkholderiales</taxon>
        <taxon>Sphaerotilaceae</taxon>
        <taxon>Pseudaquabacterium</taxon>
    </lineage>
</organism>
<keyword evidence="2" id="KW-1185">Reference proteome</keyword>
<dbReference type="EMBL" id="JABRWJ010000004">
    <property type="protein sequence ID" value="NRF68473.1"/>
    <property type="molecule type" value="Genomic_DNA"/>
</dbReference>
<sequence>MPTNDEGFDVAVRRQIVKSELKSELDALPPLRFAKFAIVTRHQVHERENELNVQEERVHEQQLHERQTELQTIAQMQPVTNPTFGIAVPTAAILQQQATERRAEADALRGARQPNAVTGQDMPVLGYLHARASQNLFQVAQETIEGLSGGQRTQERVPQALFMGRGNVPRDVELSSGGSYVAQKCARRSHDVLMAGLGGILNRATAAAPPPFTRTDERLMACWSPGFTQNLAAHFPNPAMQTMAASLIAGAASAIYFGAGNCGEHSRIVLHLHTEVTDGSASVRMAANQGDHEWGEILRQAPHLDDEDIIPDGWTRSQAIIRSDSRFGSRPTQTVFQCESAAARQWMAREVNLMVARLRNDPIIDELTQATANTARQRFAEGRNTTVARVPSALSAGFIAGAIAGTVPRPSRGGIQPVVAPDLRTAIHAAGAARLKGATVSDATADGMIDAITAARDALLAANAPDGPGSQGQR</sequence>
<gene>
    <name evidence="1" type="ORF">HLB44_15875</name>
</gene>
<dbReference type="Proteomes" id="UP000737171">
    <property type="component" value="Unassembled WGS sequence"/>
</dbReference>
<dbReference type="RefSeq" id="WP_173124147.1">
    <property type="nucleotide sequence ID" value="NZ_JABRWJ010000004.1"/>
</dbReference>
<evidence type="ECO:0000313" key="2">
    <source>
        <dbReference type="Proteomes" id="UP000737171"/>
    </source>
</evidence>
<protein>
    <submittedName>
        <fullName evidence="1">Uncharacterized protein</fullName>
    </submittedName>
</protein>
<accession>A0ABX2EIP3</accession>
<comment type="caution">
    <text evidence="1">The sequence shown here is derived from an EMBL/GenBank/DDBJ whole genome shotgun (WGS) entry which is preliminary data.</text>
</comment>
<proteinExistence type="predicted"/>
<evidence type="ECO:0000313" key="1">
    <source>
        <dbReference type="EMBL" id="NRF68473.1"/>
    </source>
</evidence>
<name>A0ABX2EIP3_9BURK</name>
<reference evidence="1 2" key="1">
    <citation type="submission" date="2020-05" db="EMBL/GenBank/DDBJ databases">
        <title>Aquincola sp. isolate from soil.</title>
        <authorList>
            <person name="Han J."/>
            <person name="Kim D.-U."/>
        </authorList>
    </citation>
    <scope>NUCLEOTIDE SEQUENCE [LARGE SCALE GENOMIC DNA]</scope>
    <source>
        <strain evidence="1 2">S2</strain>
    </source>
</reference>